<evidence type="ECO:0000313" key="2">
    <source>
        <dbReference type="Proteomes" id="UP000658720"/>
    </source>
</evidence>
<dbReference type="EMBL" id="JADEVV010000001">
    <property type="protein sequence ID" value="MBE9252313.1"/>
    <property type="molecule type" value="Genomic_DNA"/>
</dbReference>
<proteinExistence type="predicted"/>
<keyword evidence="2" id="KW-1185">Reference proteome</keyword>
<name>A0ABR9VLV2_9SYNC</name>
<protein>
    <submittedName>
        <fullName evidence="1">Uncharacterized protein</fullName>
    </submittedName>
</protein>
<comment type="caution">
    <text evidence="1">The sequence shown here is derived from an EMBL/GenBank/DDBJ whole genome shotgun (WGS) entry which is preliminary data.</text>
</comment>
<dbReference type="Proteomes" id="UP000658720">
    <property type="component" value="Unassembled WGS sequence"/>
</dbReference>
<evidence type="ECO:0000313" key="1">
    <source>
        <dbReference type="EMBL" id="MBE9252313.1"/>
    </source>
</evidence>
<accession>A0ABR9VLV2</accession>
<gene>
    <name evidence="1" type="ORF">IQ217_00275</name>
</gene>
<reference evidence="1 2" key="1">
    <citation type="submission" date="2020-10" db="EMBL/GenBank/DDBJ databases">
        <authorList>
            <person name="Castelo-Branco R."/>
            <person name="Eusebio N."/>
            <person name="Adriana R."/>
            <person name="Vieira A."/>
            <person name="Brugerolle De Fraissinette N."/>
            <person name="Rezende De Castro R."/>
            <person name="Schneider M.P."/>
            <person name="Vasconcelos V."/>
            <person name="Leao P.N."/>
        </authorList>
    </citation>
    <scope>NUCLEOTIDE SEQUENCE [LARGE SCALE GENOMIC DNA]</scope>
    <source>
        <strain evidence="1 2">LEGE 00031</strain>
    </source>
</reference>
<organism evidence="1 2">
    <name type="scientific">Synechocystis salina LEGE 00031</name>
    <dbReference type="NCBI Taxonomy" id="1828736"/>
    <lineage>
        <taxon>Bacteria</taxon>
        <taxon>Bacillati</taxon>
        <taxon>Cyanobacteriota</taxon>
        <taxon>Cyanophyceae</taxon>
        <taxon>Synechococcales</taxon>
        <taxon>Merismopediaceae</taxon>
        <taxon>Synechocystis</taxon>
    </lineage>
</organism>
<sequence length="141" mass="15586">MQFCSILIEKPMTTITSQAIARYRDQLAHSVEAMQALDTIEDCEGNLEDAALTLGIQVGQQPDRNDWLEGLAKRCRVAICEGDFPGALKDNNISAVVSHLSERKVCHPLLAPLVVAYVLEQGIDDFCAPIHFKLNYDGENN</sequence>